<feature type="transmembrane region" description="Helical" evidence="7">
    <location>
        <begin position="113"/>
        <end position="134"/>
    </location>
</feature>
<sequence>MIGEACVDLPSHRQRRTRSTVNNEKVVIEHEAVSRWRTLLEVLTVSTKLGLTSFGGPIAHLGYFHDEYIRRRKWMDERSYADLVALCQFLPGPASSQVGIGIGLIRAGVLGGLTAWLGFTLPSVLMLLLFAFLLQGFDIGSAGWIHGLKIVAVAIVAQAILGMGQKLASDRNRATIAIGAASVALLWQNVFTQVLIIIIAGIIGMMLYRKTAVLETTTLSVPISRRVAVLCLALFLGLLILLPVLRQFVIADGLSLFDSFYRSGALVFGGGHVVLPLLEKELVPTGWISQADYLAGYGAAQAVPGPLFTFASYLGAMINGISGALIATIAIFLPAFLLITGCLPFWNALRKSSGIQGAFAGINAAVVGILLAALYNPLWTTAVLAPVDVALALILFLMLVFWKLPPWIIVTAGAVGGTLITFQPL</sequence>
<feature type="transmembrane region" description="Helical" evidence="7">
    <location>
        <begin position="227"/>
        <end position="248"/>
    </location>
</feature>
<organism evidence="8 9">
    <name type="scientific">Paenibacillus agri</name>
    <dbReference type="NCBI Taxonomy" id="2744309"/>
    <lineage>
        <taxon>Bacteria</taxon>
        <taxon>Bacillati</taxon>
        <taxon>Bacillota</taxon>
        <taxon>Bacilli</taxon>
        <taxon>Bacillales</taxon>
        <taxon>Paenibacillaceae</taxon>
        <taxon>Paenibacillus</taxon>
    </lineage>
</organism>
<evidence type="ECO:0000313" key="9">
    <source>
        <dbReference type="Proteomes" id="UP000564806"/>
    </source>
</evidence>
<dbReference type="InterPro" id="IPR014047">
    <property type="entry name" value="Chr_Tranpt_l_chain"/>
</dbReference>
<comment type="similarity">
    <text evidence="2">Belongs to the chromate ion transporter (CHR) (TC 2.A.51) family.</text>
</comment>
<comment type="caution">
    <text evidence="8">The sequence shown here is derived from an EMBL/GenBank/DDBJ whole genome shotgun (WGS) entry which is preliminary data.</text>
</comment>
<dbReference type="InterPro" id="IPR003370">
    <property type="entry name" value="Chromate_transpt"/>
</dbReference>
<evidence type="ECO:0000256" key="7">
    <source>
        <dbReference type="SAM" id="Phobius"/>
    </source>
</evidence>
<keyword evidence="4 7" id="KW-0812">Transmembrane</keyword>
<keyword evidence="3" id="KW-1003">Cell membrane</keyword>
<dbReference type="AlphaFoldDB" id="A0A850EP87"/>
<evidence type="ECO:0000256" key="4">
    <source>
        <dbReference type="ARBA" id="ARBA00022692"/>
    </source>
</evidence>
<accession>A0A850EP87</accession>
<feature type="transmembrane region" description="Helical" evidence="7">
    <location>
        <begin position="324"/>
        <end position="346"/>
    </location>
</feature>
<dbReference type="PIRSF" id="PIRSF004810">
    <property type="entry name" value="ChrA"/>
    <property type="match status" value="1"/>
</dbReference>
<evidence type="ECO:0000313" key="8">
    <source>
        <dbReference type="EMBL" id="NUU59861.1"/>
    </source>
</evidence>
<evidence type="ECO:0000256" key="2">
    <source>
        <dbReference type="ARBA" id="ARBA00005262"/>
    </source>
</evidence>
<gene>
    <name evidence="8" type="ORF">HPT30_05765</name>
</gene>
<feature type="transmembrane region" description="Helical" evidence="7">
    <location>
        <begin position="185"/>
        <end position="207"/>
    </location>
</feature>
<evidence type="ECO:0000256" key="6">
    <source>
        <dbReference type="ARBA" id="ARBA00023136"/>
    </source>
</evidence>
<proteinExistence type="inferred from homology"/>
<dbReference type="Pfam" id="PF02417">
    <property type="entry name" value="Chromate_transp"/>
    <property type="match status" value="2"/>
</dbReference>
<dbReference type="Proteomes" id="UP000564806">
    <property type="component" value="Unassembled WGS sequence"/>
</dbReference>
<reference evidence="8" key="1">
    <citation type="submission" date="2020-06" db="EMBL/GenBank/DDBJ databases">
        <title>Paenibacillus sp. nov., isolated from soil.</title>
        <authorList>
            <person name="Seo Y.L."/>
        </authorList>
    </citation>
    <scope>NUCLEOTIDE SEQUENCE [LARGE SCALE GENOMIC DNA]</scope>
    <source>
        <strain evidence="8">JW14</strain>
    </source>
</reference>
<keyword evidence="9" id="KW-1185">Reference proteome</keyword>
<name>A0A850EP87_9BACL</name>
<dbReference type="GO" id="GO:0015109">
    <property type="term" value="F:chromate transmembrane transporter activity"/>
    <property type="evidence" value="ECO:0007669"/>
    <property type="project" value="InterPro"/>
</dbReference>
<feature type="transmembrane region" description="Helical" evidence="7">
    <location>
        <begin position="146"/>
        <end position="165"/>
    </location>
</feature>
<dbReference type="NCBIfam" id="TIGR00937">
    <property type="entry name" value="2A51"/>
    <property type="match status" value="1"/>
</dbReference>
<dbReference type="PANTHER" id="PTHR33567">
    <property type="entry name" value="CHROMATE ION TRANSPORTER (EUROFUNG)"/>
    <property type="match status" value="1"/>
</dbReference>
<evidence type="ECO:0000256" key="3">
    <source>
        <dbReference type="ARBA" id="ARBA00022475"/>
    </source>
</evidence>
<evidence type="ECO:0000256" key="5">
    <source>
        <dbReference type="ARBA" id="ARBA00022989"/>
    </source>
</evidence>
<dbReference type="GO" id="GO:0005886">
    <property type="term" value="C:plasma membrane"/>
    <property type="evidence" value="ECO:0007669"/>
    <property type="project" value="UniProtKB-SubCell"/>
</dbReference>
<protein>
    <submittedName>
        <fullName evidence="8">Chromate transporter</fullName>
    </submittedName>
</protein>
<comment type="subcellular location">
    <subcellularLocation>
        <location evidence="1">Cell membrane</location>
        <topology evidence="1">Multi-pass membrane protein</topology>
    </subcellularLocation>
</comment>
<dbReference type="EMBL" id="JABWCS010000194">
    <property type="protein sequence ID" value="NUU59861.1"/>
    <property type="molecule type" value="Genomic_DNA"/>
</dbReference>
<feature type="transmembrane region" description="Helical" evidence="7">
    <location>
        <begin position="358"/>
        <end position="375"/>
    </location>
</feature>
<keyword evidence="5 7" id="KW-1133">Transmembrane helix</keyword>
<dbReference type="PANTHER" id="PTHR33567:SF3">
    <property type="entry name" value="CHROMATE ION TRANSPORTER (EUROFUNG)"/>
    <property type="match status" value="1"/>
</dbReference>
<evidence type="ECO:0000256" key="1">
    <source>
        <dbReference type="ARBA" id="ARBA00004651"/>
    </source>
</evidence>
<keyword evidence="6 7" id="KW-0472">Membrane</keyword>
<feature type="transmembrane region" description="Helical" evidence="7">
    <location>
        <begin position="381"/>
        <end position="402"/>
    </location>
</feature>